<evidence type="ECO:0000256" key="1">
    <source>
        <dbReference type="SAM" id="MobiDB-lite"/>
    </source>
</evidence>
<proteinExistence type="predicted"/>
<name>A0AAN9A2F4_HALRR</name>
<comment type="caution">
    <text evidence="2">The sequence shown here is derived from an EMBL/GenBank/DDBJ whole genome shotgun (WGS) entry which is preliminary data.</text>
</comment>
<dbReference type="Proteomes" id="UP001381693">
    <property type="component" value="Unassembled WGS sequence"/>
</dbReference>
<dbReference type="PANTHER" id="PTHR44733">
    <property type="entry name" value="DNAJ HOMOLOG SUBFAMILY C MEMBER 22"/>
    <property type="match status" value="1"/>
</dbReference>
<accession>A0AAN9A2F4</accession>
<organism evidence="2 3">
    <name type="scientific">Halocaridina rubra</name>
    <name type="common">Hawaiian red shrimp</name>
    <dbReference type="NCBI Taxonomy" id="373956"/>
    <lineage>
        <taxon>Eukaryota</taxon>
        <taxon>Metazoa</taxon>
        <taxon>Ecdysozoa</taxon>
        <taxon>Arthropoda</taxon>
        <taxon>Crustacea</taxon>
        <taxon>Multicrustacea</taxon>
        <taxon>Malacostraca</taxon>
        <taxon>Eumalacostraca</taxon>
        <taxon>Eucarida</taxon>
        <taxon>Decapoda</taxon>
        <taxon>Pleocyemata</taxon>
        <taxon>Caridea</taxon>
        <taxon>Atyoidea</taxon>
        <taxon>Atyidae</taxon>
        <taxon>Halocaridina</taxon>
    </lineage>
</organism>
<evidence type="ECO:0000313" key="2">
    <source>
        <dbReference type="EMBL" id="KAK7077976.1"/>
    </source>
</evidence>
<keyword evidence="3" id="KW-1185">Reference proteome</keyword>
<dbReference type="EMBL" id="JAXCGZ010008094">
    <property type="protein sequence ID" value="KAK7077976.1"/>
    <property type="molecule type" value="Genomic_DNA"/>
</dbReference>
<feature type="region of interest" description="Disordered" evidence="1">
    <location>
        <begin position="81"/>
        <end position="104"/>
    </location>
</feature>
<sequence length="177" mass="20748">MASVKAPPQAFTWFCTLGGYLGVGFARDFFRMPTYVKDSNDDEAYMKDLTERMRRSTKVISHFNVKLGTNVFNPLTNEDFEEMTKSASEEEEEEQPEETYEEIEEPGLTLERLEAMYKYMKAAQHLSQKHDDNMVRSVTFCYLLDDSMIPYTTILQQKKKQRQQLPITMFFSCKKQP</sequence>
<dbReference type="GO" id="GO:0016020">
    <property type="term" value="C:membrane"/>
    <property type="evidence" value="ECO:0007669"/>
    <property type="project" value="TreeGrafter"/>
</dbReference>
<feature type="compositionally biased region" description="Acidic residues" evidence="1">
    <location>
        <begin position="89"/>
        <end position="104"/>
    </location>
</feature>
<dbReference type="PANTHER" id="PTHR44733:SF1">
    <property type="entry name" value="DNAJ HOMOLOG SUBFAMILY C MEMBER 22"/>
    <property type="match status" value="1"/>
</dbReference>
<evidence type="ECO:0000313" key="3">
    <source>
        <dbReference type="Proteomes" id="UP001381693"/>
    </source>
</evidence>
<reference evidence="2 3" key="1">
    <citation type="submission" date="2023-11" db="EMBL/GenBank/DDBJ databases">
        <title>Halocaridina rubra genome assembly.</title>
        <authorList>
            <person name="Smith C."/>
        </authorList>
    </citation>
    <scope>NUCLEOTIDE SEQUENCE [LARGE SCALE GENOMIC DNA]</scope>
    <source>
        <strain evidence="2">EP-1</strain>
        <tissue evidence="2">Whole</tissue>
    </source>
</reference>
<gene>
    <name evidence="2" type="ORF">SK128_023654</name>
</gene>
<dbReference type="AlphaFoldDB" id="A0AAN9A2F4"/>
<protein>
    <submittedName>
        <fullName evidence="2">Uncharacterized protein</fullName>
    </submittedName>
</protein>